<proteinExistence type="predicted"/>
<gene>
    <name evidence="1" type="ORF">L195_g064221</name>
</gene>
<protein>
    <submittedName>
        <fullName evidence="1">Uncharacterized protein</fullName>
    </submittedName>
</protein>
<comment type="caution">
    <text evidence="1">The sequence shown here is derived from an EMBL/GenBank/DDBJ whole genome shotgun (WGS) entry which is preliminary data.</text>
</comment>
<dbReference type="EMBL" id="ASHM01238798">
    <property type="protein sequence ID" value="PNX68961.1"/>
    <property type="molecule type" value="Genomic_DNA"/>
</dbReference>
<reference evidence="1 2" key="2">
    <citation type="journal article" date="2017" name="Front. Plant Sci.">
        <title>Gene Classification and Mining of Molecular Markers Useful in Red Clover (Trifolium pratense) Breeding.</title>
        <authorList>
            <person name="Istvanek J."/>
            <person name="Dluhosova J."/>
            <person name="Dluhos P."/>
            <person name="Patkova L."/>
            <person name="Nedelnik J."/>
            <person name="Repkova J."/>
        </authorList>
    </citation>
    <scope>NUCLEOTIDE SEQUENCE [LARGE SCALE GENOMIC DNA]</scope>
    <source>
        <strain evidence="2">cv. Tatra</strain>
        <tissue evidence="1">Young leaves</tissue>
    </source>
</reference>
<reference evidence="1 2" key="1">
    <citation type="journal article" date="2014" name="Am. J. Bot.">
        <title>Genome assembly and annotation for red clover (Trifolium pratense; Fabaceae).</title>
        <authorList>
            <person name="Istvanek J."/>
            <person name="Jaros M."/>
            <person name="Krenek A."/>
            <person name="Repkova J."/>
        </authorList>
    </citation>
    <scope>NUCLEOTIDE SEQUENCE [LARGE SCALE GENOMIC DNA]</scope>
    <source>
        <strain evidence="2">cv. Tatra</strain>
        <tissue evidence="1">Young leaves</tissue>
    </source>
</reference>
<name>A0A2K3KRR1_TRIPR</name>
<dbReference type="Proteomes" id="UP000236291">
    <property type="component" value="Unassembled WGS sequence"/>
</dbReference>
<feature type="non-terminal residue" evidence="1">
    <location>
        <position position="14"/>
    </location>
</feature>
<sequence length="14" mass="1320">MPRGSGATQANSGS</sequence>
<evidence type="ECO:0000313" key="2">
    <source>
        <dbReference type="Proteomes" id="UP000236291"/>
    </source>
</evidence>
<evidence type="ECO:0000313" key="1">
    <source>
        <dbReference type="EMBL" id="PNX68961.1"/>
    </source>
</evidence>
<accession>A0A2K3KRR1</accession>
<organism evidence="1 2">
    <name type="scientific">Trifolium pratense</name>
    <name type="common">Red clover</name>
    <dbReference type="NCBI Taxonomy" id="57577"/>
    <lineage>
        <taxon>Eukaryota</taxon>
        <taxon>Viridiplantae</taxon>
        <taxon>Streptophyta</taxon>
        <taxon>Embryophyta</taxon>
        <taxon>Tracheophyta</taxon>
        <taxon>Spermatophyta</taxon>
        <taxon>Magnoliopsida</taxon>
        <taxon>eudicotyledons</taxon>
        <taxon>Gunneridae</taxon>
        <taxon>Pentapetalae</taxon>
        <taxon>rosids</taxon>
        <taxon>fabids</taxon>
        <taxon>Fabales</taxon>
        <taxon>Fabaceae</taxon>
        <taxon>Papilionoideae</taxon>
        <taxon>50 kb inversion clade</taxon>
        <taxon>NPAAA clade</taxon>
        <taxon>Hologalegina</taxon>
        <taxon>IRL clade</taxon>
        <taxon>Trifolieae</taxon>
        <taxon>Trifolium</taxon>
    </lineage>
</organism>